<protein>
    <submittedName>
        <fullName evidence="1">Uncharacterized protein</fullName>
    </submittedName>
</protein>
<dbReference type="Proteomes" id="UP000663720">
    <property type="component" value="Chromosome"/>
</dbReference>
<accession>A0A975GG85</accession>
<name>A0A975GG85_9BACT</name>
<gene>
    <name evidence="1" type="ORF">dnl_22950</name>
</gene>
<evidence type="ECO:0000313" key="1">
    <source>
        <dbReference type="EMBL" id="QTA80009.1"/>
    </source>
</evidence>
<sequence length="53" mass="6356">MLEIVKDRARYLIERGSTLNNPHIPFTYFDGWAEITENHAEQLRVMVREYFKG</sequence>
<dbReference type="AlphaFoldDB" id="A0A975GG85"/>
<reference evidence="1" key="1">
    <citation type="journal article" date="2021" name="Microb. Physiol.">
        <title>Proteogenomic Insights into the Physiology of Marine, Sulfate-Reducing, Filamentous Desulfonema limicola and Desulfonema magnum.</title>
        <authorList>
            <person name="Schnaars V."/>
            <person name="Wohlbrand L."/>
            <person name="Scheve S."/>
            <person name="Hinrichs C."/>
            <person name="Reinhardt R."/>
            <person name="Rabus R."/>
        </authorList>
    </citation>
    <scope>NUCLEOTIDE SEQUENCE</scope>
    <source>
        <strain evidence="1">5ac10</strain>
    </source>
</reference>
<evidence type="ECO:0000313" key="2">
    <source>
        <dbReference type="Proteomes" id="UP000663720"/>
    </source>
</evidence>
<organism evidence="1 2">
    <name type="scientific">Desulfonema limicola</name>
    <dbReference type="NCBI Taxonomy" id="45656"/>
    <lineage>
        <taxon>Bacteria</taxon>
        <taxon>Pseudomonadati</taxon>
        <taxon>Thermodesulfobacteriota</taxon>
        <taxon>Desulfobacteria</taxon>
        <taxon>Desulfobacterales</taxon>
        <taxon>Desulfococcaceae</taxon>
        <taxon>Desulfonema</taxon>
    </lineage>
</organism>
<keyword evidence="2" id="KW-1185">Reference proteome</keyword>
<dbReference type="EMBL" id="CP061799">
    <property type="protein sequence ID" value="QTA80009.1"/>
    <property type="molecule type" value="Genomic_DNA"/>
</dbReference>
<proteinExistence type="predicted"/>
<dbReference type="KEGG" id="dli:dnl_22950"/>